<organism evidence="1 2">
    <name type="scientific">Fusarium decemcellulare</name>
    <dbReference type="NCBI Taxonomy" id="57161"/>
    <lineage>
        <taxon>Eukaryota</taxon>
        <taxon>Fungi</taxon>
        <taxon>Dikarya</taxon>
        <taxon>Ascomycota</taxon>
        <taxon>Pezizomycotina</taxon>
        <taxon>Sordariomycetes</taxon>
        <taxon>Hypocreomycetidae</taxon>
        <taxon>Hypocreales</taxon>
        <taxon>Nectriaceae</taxon>
        <taxon>Fusarium</taxon>
        <taxon>Fusarium decemcellulare species complex</taxon>
    </lineage>
</organism>
<dbReference type="EMBL" id="JANRMS010000279">
    <property type="protein sequence ID" value="KAJ3542732.1"/>
    <property type="molecule type" value="Genomic_DNA"/>
</dbReference>
<evidence type="ECO:0000313" key="1">
    <source>
        <dbReference type="EMBL" id="KAJ3542732.1"/>
    </source>
</evidence>
<accession>A0ACC1SMF8</accession>
<protein>
    <submittedName>
        <fullName evidence="1">Uncharacterized protein</fullName>
    </submittedName>
</protein>
<evidence type="ECO:0000313" key="2">
    <source>
        <dbReference type="Proteomes" id="UP001148629"/>
    </source>
</evidence>
<sequence length="131" mass="14864">MINCDNHVIVRTCQLRELVLPEGINLYQKGRLTKTDNPQLNNVERWNRIYATIFPYAGLPPSPYLDQGYGRAVSIARDYWAKYGQNEVAKFLQGQGFLDEVGKDDEIAQVALCQLVLRDILSELVEEYGGA</sequence>
<proteinExistence type="predicted"/>
<dbReference type="Proteomes" id="UP001148629">
    <property type="component" value="Unassembled WGS sequence"/>
</dbReference>
<keyword evidence="2" id="KW-1185">Reference proteome</keyword>
<gene>
    <name evidence="1" type="ORF">NM208_g3933</name>
</gene>
<reference evidence="1" key="1">
    <citation type="submission" date="2022-08" db="EMBL/GenBank/DDBJ databases">
        <title>Genome Sequence of Fusarium decemcellulare.</title>
        <authorList>
            <person name="Buettner E."/>
        </authorList>
    </citation>
    <scope>NUCLEOTIDE SEQUENCE</scope>
    <source>
        <strain evidence="1">Babe19</strain>
    </source>
</reference>
<name>A0ACC1SMF8_9HYPO</name>
<comment type="caution">
    <text evidence="1">The sequence shown here is derived from an EMBL/GenBank/DDBJ whole genome shotgun (WGS) entry which is preliminary data.</text>
</comment>